<evidence type="ECO:0000313" key="13">
    <source>
        <dbReference type="Proteomes" id="UP001472866"/>
    </source>
</evidence>
<dbReference type="AlphaFoldDB" id="A0AAX4P3T8"/>
<evidence type="ECO:0000256" key="10">
    <source>
        <dbReference type="ARBA" id="ARBA00023136"/>
    </source>
</evidence>
<evidence type="ECO:0000256" key="6">
    <source>
        <dbReference type="ARBA" id="ARBA00022679"/>
    </source>
</evidence>
<gene>
    <name evidence="12" type="ORF">HKI87_03g22990</name>
</gene>
<evidence type="ECO:0000256" key="9">
    <source>
        <dbReference type="ARBA" id="ARBA00022989"/>
    </source>
</evidence>
<dbReference type="Proteomes" id="UP001472866">
    <property type="component" value="Chromosome 03"/>
</dbReference>
<evidence type="ECO:0000256" key="4">
    <source>
        <dbReference type="ARBA" id="ARBA00022502"/>
    </source>
</evidence>
<reference evidence="12 13" key="1">
    <citation type="submission" date="2024-03" db="EMBL/GenBank/DDBJ databases">
        <title>Complete genome sequence of the green alga Chloropicon roscoffensis RCC1871.</title>
        <authorList>
            <person name="Lemieux C."/>
            <person name="Pombert J.-F."/>
            <person name="Otis C."/>
            <person name="Turmel M."/>
        </authorList>
    </citation>
    <scope>NUCLEOTIDE SEQUENCE [LARGE SCALE GENOMIC DNA]</scope>
    <source>
        <strain evidence="12 13">RCC1871</strain>
    </source>
</reference>
<dbReference type="GO" id="GO:0005789">
    <property type="term" value="C:endoplasmic reticulum membrane"/>
    <property type="evidence" value="ECO:0007669"/>
    <property type="project" value="UniProtKB-SubCell"/>
</dbReference>
<dbReference type="PANTHER" id="PTHR12886:SF0">
    <property type="entry name" value="GPI MANNOSYLTRANSFERASE 1"/>
    <property type="match status" value="1"/>
</dbReference>
<feature type="transmembrane region" description="Helical" evidence="11">
    <location>
        <begin position="253"/>
        <end position="274"/>
    </location>
</feature>
<comment type="caution">
    <text evidence="11">Lacks conserved residue(s) required for the propagation of feature annotation.</text>
</comment>
<keyword evidence="10 11" id="KW-0472">Membrane</keyword>
<dbReference type="GO" id="GO:0004376">
    <property type="term" value="F:GPI mannosyltransferase activity"/>
    <property type="evidence" value="ECO:0007669"/>
    <property type="project" value="InterPro"/>
</dbReference>
<keyword evidence="9 11" id="KW-1133">Transmembrane helix</keyword>
<evidence type="ECO:0000256" key="7">
    <source>
        <dbReference type="ARBA" id="ARBA00022692"/>
    </source>
</evidence>
<evidence type="ECO:0000256" key="8">
    <source>
        <dbReference type="ARBA" id="ARBA00022824"/>
    </source>
</evidence>
<keyword evidence="8 11" id="KW-0256">Endoplasmic reticulum</keyword>
<keyword evidence="13" id="KW-1185">Reference proteome</keyword>
<keyword evidence="7 11" id="KW-0812">Transmembrane</keyword>
<keyword evidence="4 11" id="KW-0337">GPI-anchor biosynthesis</keyword>
<evidence type="ECO:0000256" key="5">
    <source>
        <dbReference type="ARBA" id="ARBA00022676"/>
    </source>
</evidence>
<feature type="transmembrane region" description="Helical" evidence="11">
    <location>
        <begin position="315"/>
        <end position="333"/>
    </location>
</feature>
<comment type="pathway">
    <text evidence="2 11">Glycolipid biosynthesis; glycosylphosphatidylinositol-anchor biosynthesis.</text>
</comment>
<comment type="function">
    <text evidence="11">Catalytic subunit of the glycosylphosphatidylinositol-mannosyltransferase I complex which catalyzes the transfer of the first mannose, via an alpha-1,4 bond from a dolichol-phosphate-mannose (Dol-P-Man) to the glucosaminyl acyl phosphatidylinositol (GlcN-(acyl)PI) intermediate to generate alpha-D-Man-(1-&gt;4)-alpha-D-GlcN-(1-&gt;6)-(1-radyl,2-acyl-sn-glycero-3-phospho)-2-acyl-inositol and participates in the sixth step of the glycosylphosphatidylinositol-anchor biosynthesis.</text>
</comment>
<evidence type="ECO:0000256" key="1">
    <source>
        <dbReference type="ARBA" id="ARBA00004477"/>
    </source>
</evidence>
<comment type="similarity">
    <text evidence="3 11">Belongs to the PIGM family.</text>
</comment>
<dbReference type="GO" id="GO:1990529">
    <property type="term" value="C:glycosylphosphatidylinositol-mannosyltransferase I complex"/>
    <property type="evidence" value="ECO:0007669"/>
    <property type="project" value="TreeGrafter"/>
</dbReference>
<name>A0AAX4P3T8_9CHLO</name>
<proteinExistence type="inferred from homology"/>
<dbReference type="GO" id="GO:0006506">
    <property type="term" value="P:GPI anchor biosynthetic process"/>
    <property type="evidence" value="ECO:0007669"/>
    <property type="project" value="UniProtKB-KW"/>
</dbReference>
<feature type="transmembrane region" description="Helical" evidence="11">
    <location>
        <begin position="202"/>
        <end position="222"/>
    </location>
</feature>
<dbReference type="PANTHER" id="PTHR12886">
    <property type="entry name" value="PIG-M MANNOSYLTRANSFERASE"/>
    <property type="match status" value="1"/>
</dbReference>
<dbReference type="Pfam" id="PF05007">
    <property type="entry name" value="Mannosyl_trans"/>
    <property type="match status" value="1"/>
</dbReference>
<sequence length="457" mass="50904">MAKPTRKLEASDGDDEEEGCCGGCCCPCCCCVLRFLTCRRGKRGSLGLEARRLIRLGLLARFGLIIFSFVQDAHSKVKYTDIDYEVYTDAALHVLRGGSAFDRETYRYTPLIAYLLLPNTVVFKAFGKVLFSTADVVISIVQYKLLRGALRDADASLLLTSLGLWLFNPYTATISSRGSSDSISSLCILLMLLLLERRRHALAGFWFGVAVHIRIFPVIYALPLLVHLGRPNRSIFEEQGGNRGSLLALTREKVAFCLASGLTCAALCLACYALDGQRYLDEAILYHFGRYDLAHNFSPWFFVFRTVTHEGARKALGLAAFVPQVACWVYYGAVRRSTLPFSLFMVTLSFVTLNKVVTAQYFAWYLVLLPLVYPWVAEPGNAAAASPGVRASVALWVLAQLNWLFWAYLYEFEGVESVLPAVFASSVLFVASNAKVMVELGKSYSRRRGRAKLKLKE</sequence>
<organism evidence="12 13">
    <name type="scientific">Chloropicon roscoffensis</name>
    <dbReference type="NCBI Taxonomy" id="1461544"/>
    <lineage>
        <taxon>Eukaryota</taxon>
        <taxon>Viridiplantae</taxon>
        <taxon>Chlorophyta</taxon>
        <taxon>Chloropicophyceae</taxon>
        <taxon>Chloropicales</taxon>
        <taxon>Chloropicaceae</taxon>
        <taxon>Chloropicon</taxon>
    </lineage>
</organism>
<protein>
    <recommendedName>
        <fullName evidence="11">GPI mannosyltransferase 1</fullName>
        <ecNumber evidence="11">2.4.1.-</ecNumber>
    </recommendedName>
    <alternativeName>
        <fullName evidence="11">GPI mannosyltransferase I</fullName>
    </alternativeName>
</protein>
<comment type="subcellular location">
    <subcellularLocation>
        <location evidence="1 11">Endoplasmic reticulum membrane</location>
        <topology evidence="1 11">Multi-pass membrane protein</topology>
    </subcellularLocation>
</comment>
<feature type="transmembrane region" description="Helical" evidence="11">
    <location>
        <begin position="418"/>
        <end position="438"/>
    </location>
</feature>
<keyword evidence="5 11" id="KW-0328">Glycosyltransferase</keyword>
<dbReference type="EC" id="2.4.1.-" evidence="11"/>
<dbReference type="InterPro" id="IPR007704">
    <property type="entry name" value="PIG-M"/>
</dbReference>
<dbReference type="EMBL" id="CP151503">
    <property type="protein sequence ID" value="WZN60765.1"/>
    <property type="molecule type" value="Genomic_DNA"/>
</dbReference>
<keyword evidence="6 11" id="KW-0808">Transferase</keyword>
<accession>A0AAX4P3T8</accession>
<evidence type="ECO:0000313" key="12">
    <source>
        <dbReference type="EMBL" id="WZN60765.1"/>
    </source>
</evidence>
<evidence type="ECO:0000256" key="3">
    <source>
        <dbReference type="ARBA" id="ARBA00011071"/>
    </source>
</evidence>
<dbReference type="GO" id="GO:0051751">
    <property type="term" value="F:alpha-1,4-mannosyltransferase activity"/>
    <property type="evidence" value="ECO:0007669"/>
    <property type="project" value="InterPro"/>
</dbReference>
<evidence type="ECO:0000256" key="2">
    <source>
        <dbReference type="ARBA" id="ARBA00004687"/>
    </source>
</evidence>
<evidence type="ECO:0000256" key="11">
    <source>
        <dbReference type="RuleBase" id="RU365064"/>
    </source>
</evidence>